<proteinExistence type="predicted"/>
<reference evidence="3" key="1">
    <citation type="journal article" date="2019" name="Int. J. Syst. Evol. Microbiol.">
        <title>The Global Catalogue of Microorganisms (GCM) 10K type strain sequencing project: providing services to taxonomists for standard genome sequencing and annotation.</title>
        <authorList>
            <consortium name="The Broad Institute Genomics Platform"/>
            <consortium name="The Broad Institute Genome Sequencing Center for Infectious Disease"/>
            <person name="Wu L."/>
            <person name="Ma J."/>
        </authorList>
    </citation>
    <scope>NUCLEOTIDE SEQUENCE [LARGE SCALE GENOMIC DNA]</scope>
    <source>
        <strain evidence="3">NBRC 111981</strain>
    </source>
</reference>
<evidence type="ECO:0000313" key="3">
    <source>
        <dbReference type="Proteomes" id="UP001156627"/>
    </source>
</evidence>
<accession>A0ABQ5XE45</accession>
<gene>
    <name evidence="2" type="ORF">GCM10007898_34900</name>
</gene>
<dbReference type="Gene3D" id="3.10.350.10">
    <property type="entry name" value="LysM domain"/>
    <property type="match status" value="1"/>
</dbReference>
<name>A0ABQ5XE45_9GAMM</name>
<dbReference type="RefSeq" id="WP_284333351.1">
    <property type="nucleotide sequence ID" value="NZ_BSOA01000044.1"/>
</dbReference>
<dbReference type="Pfam" id="PF19266">
    <property type="entry name" value="CIS_tube"/>
    <property type="match status" value="1"/>
</dbReference>
<evidence type="ECO:0000313" key="2">
    <source>
        <dbReference type="EMBL" id="GLQ89915.1"/>
    </source>
</evidence>
<dbReference type="EMBL" id="BSOA01000044">
    <property type="protein sequence ID" value="GLQ89915.1"/>
    <property type="molecule type" value="Genomic_DNA"/>
</dbReference>
<comment type="caution">
    <text evidence="2">The sequence shown here is derived from an EMBL/GenBank/DDBJ whole genome shotgun (WGS) entry which is preliminary data.</text>
</comment>
<dbReference type="InterPro" id="IPR036779">
    <property type="entry name" value="LysM_dom_sf"/>
</dbReference>
<keyword evidence="3" id="KW-1185">Reference proteome</keyword>
<evidence type="ECO:0000259" key="1">
    <source>
        <dbReference type="Pfam" id="PF19266"/>
    </source>
</evidence>
<protein>
    <submittedName>
        <fullName evidence="2">Peptidoglycan-binding protein</fullName>
    </submittedName>
</protein>
<dbReference type="Proteomes" id="UP001156627">
    <property type="component" value="Unassembled WGS sequence"/>
</dbReference>
<dbReference type="InterPro" id="IPR045361">
    <property type="entry name" value="CIS_tube_prot_N"/>
</dbReference>
<organism evidence="2 3">
    <name type="scientific">Dyella flagellata</name>
    <dbReference type="NCBI Taxonomy" id="1867833"/>
    <lineage>
        <taxon>Bacteria</taxon>
        <taxon>Pseudomonadati</taxon>
        <taxon>Pseudomonadota</taxon>
        <taxon>Gammaproteobacteria</taxon>
        <taxon>Lysobacterales</taxon>
        <taxon>Rhodanobacteraceae</taxon>
        <taxon>Dyella</taxon>
    </lineage>
</organism>
<sequence>MEQLQKAMLLVDYPSGASDEFEVQFNPTEFSLEKAAQIAEINIPGLDSPLLQFVRGQNEKLTVELFCDTTEQGMGDGAVSVTTVSDRVYSLIKIEPSGHAPPICTFIWSPNFPGADLLAGAGNQRRNSFQCVVESIRQKFTLFAPDGTPLRATLTLTLREYKTLDDQLWQLNLSSPDRSHSYVTQRGDRLSSVSWQYYRKTSAWRDIATNNTIEDPRRLGAGVFLRIPKIS</sequence>
<feature type="domain" description="Contractile injection system tube protein N-terminal" evidence="1">
    <location>
        <begin position="15"/>
        <end position="167"/>
    </location>
</feature>